<dbReference type="PANTHER" id="PTHR23328">
    <property type="entry name" value="RING-TYPE DOMAIN-CONTAINING PROTEIN"/>
    <property type="match status" value="1"/>
</dbReference>
<keyword evidence="8" id="KW-0833">Ubl conjugation pathway</keyword>
<dbReference type="Proteomes" id="UP000537779">
    <property type="component" value="Unassembled WGS sequence"/>
</dbReference>
<dbReference type="GO" id="GO:0016874">
    <property type="term" value="F:ligase activity"/>
    <property type="evidence" value="ECO:0007669"/>
    <property type="project" value="UniProtKB-KW"/>
</dbReference>
<evidence type="ECO:0000256" key="9">
    <source>
        <dbReference type="ARBA" id="ARBA00022833"/>
    </source>
</evidence>
<dbReference type="Gene3D" id="3.30.40.10">
    <property type="entry name" value="Zinc/RING finger domain, C3HC4 (zinc finger)"/>
    <property type="match status" value="1"/>
</dbReference>
<keyword evidence="9" id="KW-0862">Zinc</keyword>
<evidence type="ECO:0000256" key="1">
    <source>
        <dbReference type="ARBA" id="ARBA00000900"/>
    </source>
</evidence>
<comment type="subcellular location">
    <subcellularLocation>
        <location evidence="2">Nucleus</location>
    </subcellularLocation>
</comment>
<keyword evidence="6" id="KW-0227">DNA damage</keyword>
<keyword evidence="16" id="KW-0175">Coiled coil</keyword>
<reference evidence="19 20" key="1">
    <citation type="submission" date="2019-09" db="EMBL/GenBank/DDBJ databases">
        <title>Bird 10,000 Genomes (B10K) Project - Family phase.</title>
        <authorList>
            <person name="Zhang G."/>
        </authorList>
    </citation>
    <scope>NUCLEOTIDE SEQUENCE [LARGE SCALE GENOMIC DNA]</scope>
    <source>
        <strain evidence="19">B10K-DU-001-37</strain>
        <tissue evidence="19">Muscle</tissue>
    </source>
</reference>
<keyword evidence="19" id="KW-0436">Ligase</keyword>
<dbReference type="GO" id="GO:0005634">
    <property type="term" value="C:nucleus"/>
    <property type="evidence" value="ECO:0007669"/>
    <property type="project" value="UniProtKB-SubCell"/>
</dbReference>
<dbReference type="InterPro" id="IPR001841">
    <property type="entry name" value="Znf_RING"/>
</dbReference>
<evidence type="ECO:0000256" key="3">
    <source>
        <dbReference type="ARBA" id="ARBA00012483"/>
    </source>
</evidence>
<feature type="compositionally biased region" description="Basic and acidic residues" evidence="17">
    <location>
        <begin position="367"/>
        <end position="388"/>
    </location>
</feature>
<dbReference type="HAMAP" id="MF_03066">
    <property type="entry name" value="RNF168"/>
    <property type="match status" value="1"/>
</dbReference>
<dbReference type="GO" id="GO:0016567">
    <property type="term" value="P:protein ubiquitination"/>
    <property type="evidence" value="ECO:0007669"/>
    <property type="project" value="InterPro"/>
</dbReference>
<evidence type="ECO:0000256" key="11">
    <source>
        <dbReference type="ARBA" id="ARBA00023204"/>
    </source>
</evidence>
<keyword evidence="10" id="KW-0156">Chromatin regulator</keyword>
<evidence type="ECO:0000256" key="15">
    <source>
        <dbReference type="PROSITE-ProRule" id="PRU00175"/>
    </source>
</evidence>
<evidence type="ECO:0000256" key="12">
    <source>
        <dbReference type="ARBA" id="ARBA00023242"/>
    </source>
</evidence>
<sequence length="572" mass="64204">MSKKSKAPLSLSDCLCQICMEIFVEPVTLPCSHTLCNSCFQLTVEKASLSCPFCRRRVSSWARYNARRNTLVNWELWEKIQKNYPEECERRINGQDLDEEICVPKPQHQLSKPGELRQEYEAEISKVEAERRAHEQEENKASEEFIQRLLAEEEEEHRLAEQRRREVEEQLKQDEELAWQLSNSLNEDAEGHVLSSLSPAHSLSPQTSPAQLCKAKNRPSNTGDIQKYLSPKNHGMLGSVSFSSTPGRGRSSSGSVTKSSEGSCSALHDEQEEMPTLSPQLTSVNKDSAAKDLFLESCMNYFSASASGETTTVKQEKTPAPNCLGGGVPGAFHGATEGEGSRTALCRSKGEDEMETNSGRLTQVAAHSDEKEREGLQNTKETPKRKLLEAPADAVTDSEALDKRRRTCSESLEDQGVQINDFNLQTQRAFEQEFYERRRQEEQDRLLALQLQKELDKEERTLNRQKGSPDEYLLRTKSPQSLRDSAAKKGSSKVAKDSKGSKKQAETNHYKARKGSCNENWQSPAKVRVKSPSIKEGKVLNCVVNTSDKNDICSLPKNKQKTILQMFKSPVA</sequence>
<feature type="compositionally biased region" description="Low complexity" evidence="17">
    <location>
        <begin position="194"/>
        <end position="205"/>
    </location>
</feature>
<feature type="region of interest" description="Disordered" evidence="17">
    <location>
        <begin position="191"/>
        <end position="283"/>
    </location>
</feature>
<evidence type="ECO:0000256" key="16">
    <source>
        <dbReference type="SAM" id="Coils"/>
    </source>
</evidence>
<dbReference type="InterPro" id="IPR034725">
    <property type="entry name" value="RNF168"/>
</dbReference>
<dbReference type="AlphaFoldDB" id="A0A7L0XCQ0"/>
<keyword evidence="5" id="KW-0479">Metal-binding</keyword>
<feature type="region of interest" description="Disordered" evidence="17">
    <location>
        <begin position="308"/>
        <end position="412"/>
    </location>
</feature>
<dbReference type="SUPFAM" id="SSF57850">
    <property type="entry name" value="RING/U-box"/>
    <property type="match status" value="1"/>
</dbReference>
<evidence type="ECO:0000313" key="20">
    <source>
        <dbReference type="Proteomes" id="UP000537779"/>
    </source>
</evidence>
<feature type="non-terminal residue" evidence="19">
    <location>
        <position position="1"/>
    </location>
</feature>
<comment type="caution">
    <text evidence="19">The sequence shown here is derived from an EMBL/GenBank/DDBJ whole genome shotgun (WGS) entry which is preliminary data.</text>
</comment>
<dbReference type="InterPro" id="IPR013083">
    <property type="entry name" value="Znf_RING/FYVE/PHD"/>
</dbReference>
<dbReference type="EMBL" id="VXAW01003512">
    <property type="protein sequence ID" value="NXL99882.1"/>
    <property type="molecule type" value="Genomic_DNA"/>
</dbReference>
<evidence type="ECO:0000256" key="13">
    <source>
        <dbReference type="ARBA" id="ARBA00077266"/>
    </source>
</evidence>
<feature type="non-terminal residue" evidence="19">
    <location>
        <position position="572"/>
    </location>
</feature>
<dbReference type="CDD" id="cd22265">
    <property type="entry name" value="UDM1_RNF168"/>
    <property type="match status" value="1"/>
</dbReference>
<dbReference type="Pfam" id="PF14447">
    <property type="entry name" value="Prok-RING_4"/>
    <property type="match status" value="1"/>
</dbReference>
<dbReference type="FunFam" id="3.30.40.10:FF:000466">
    <property type="entry name" value="E3 ubiquitin-protein ligase RNF168"/>
    <property type="match status" value="1"/>
</dbReference>
<feature type="compositionally biased region" description="Low complexity" evidence="17">
    <location>
        <begin position="241"/>
        <end position="265"/>
    </location>
</feature>
<dbReference type="CDD" id="cd21952">
    <property type="entry name" value="MIU2_RNF168"/>
    <property type="match status" value="1"/>
</dbReference>
<evidence type="ECO:0000256" key="5">
    <source>
        <dbReference type="ARBA" id="ARBA00022723"/>
    </source>
</evidence>
<proteinExistence type="inferred from homology"/>
<evidence type="ECO:0000256" key="7">
    <source>
        <dbReference type="ARBA" id="ARBA00022771"/>
    </source>
</evidence>
<evidence type="ECO:0000259" key="18">
    <source>
        <dbReference type="PROSITE" id="PS50089"/>
    </source>
</evidence>
<keyword evidence="11" id="KW-0234">DNA repair</keyword>
<name>A0A7L0XCQ0_TYRSA</name>
<dbReference type="GO" id="GO:0031491">
    <property type="term" value="F:nucleosome binding"/>
    <property type="evidence" value="ECO:0007669"/>
    <property type="project" value="TreeGrafter"/>
</dbReference>
<feature type="coiled-coil region" evidence="16">
    <location>
        <begin position="117"/>
        <end position="177"/>
    </location>
</feature>
<feature type="domain" description="RING-type" evidence="18">
    <location>
        <begin position="16"/>
        <end position="55"/>
    </location>
</feature>
<dbReference type="GO" id="GO:1902494">
    <property type="term" value="C:catalytic complex"/>
    <property type="evidence" value="ECO:0007669"/>
    <property type="project" value="UniProtKB-ARBA"/>
</dbReference>
<dbReference type="PROSITE" id="PS50089">
    <property type="entry name" value="ZF_RING_2"/>
    <property type="match status" value="1"/>
</dbReference>
<dbReference type="SMART" id="SM00184">
    <property type="entry name" value="RING"/>
    <property type="match status" value="1"/>
</dbReference>
<protein>
    <recommendedName>
        <fullName evidence="3">RING-type E3 ubiquitin transferase</fullName>
        <ecNumber evidence="3">2.3.2.27</ecNumber>
    </recommendedName>
    <alternativeName>
        <fullName evidence="13 14">RING-type E3 ubiquitin transferase RNF168</fullName>
    </alternativeName>
</protein>
<keyword evidence="12" id="KW-0539">Nucleus</keyword>
<evidence type="ECO:0000256" key="2">
    <source>
        <dbReference type="ARBA" id="ARBA00004123"/>
    </source>
</evidence>
<dbReference type="GO" id="GO:0009314">
    <property type="term" value="P:response to radiation"/>
    <property type="evidence" value="ECO:0007669"/>
    <property type="project" value="UniProtKB-ARBA"/>
</dbReference>
<evidence type="ECO:0000256" key="8">
    <source>
        <dbReference type="ARBA" id="ARBA00022786"/>
    </source>
</evidence>
<feature type="compositionally biased region" description="Basic and acidic residues" evidence="17">
    <location>
        <begin position="458"/>
        <end position="474"/>
    </location>
</feature>
<evidence type="ECO:0000256" key="6">
    <source>
        <dbReference type="ARBA" id="ARBA00022763"/>
    </source>
</evidence>
<organism evidence="19 20">
    <name type="scientific">Tyrannus savana</name>
    <name type="common">Fork-tailed flycatcher</name>
    <name type="synonym">Muscivora tyrannus</name>
    <dbReference type="NCBI Taxonomy" id="137541"/>
    <lineage>
        <taxon>Eukaryota</taxon>
        <taxon>Metazoa</taxon>
        <taxon>Chordata</taxon>
        <taxon>Craniata</taxon>
        <taxon>Vertebrata</taxon>
        <taxon>Euteleostomi</taxon>
        <taxon>Archelosauria</taxon>
        <taxon>Archosauria</taxon>
        <taxon>Dinosauria</taxon>
        <taxon>Saurischia</taxon>
        <taxon>Theropoda</taxon>
        <taxon>Coelurosauria</taxon>
        <taxon>Aves</taxon>
        <taxon>Neognathae</taxon>
        <taxon>Neoaves</taxon>
        <taxon>Telluraves</taxon>
        <taxon>Australaves</taxon>
        <taxon>Passeriformes</taxon>
        <taxon>Tyrannidae</taxon>
        <taxon>Tyrannus</taxon>
    </lineage>
</organism>
<dbReference type="GO" id="GO:0008270">
    <property type="term" value="F:zinc ion binding"/>
    <property type="evidence" value="ECO:0007669"/>
    <property type="project" value="UniProtKB-KW"/>
</dbReference>
<dbReference type="GO" id="GO:0006302">
    <property type="term" value="P:double-strand break repair"/>
    <property type="evidence" value="ECO:0007669"/>
    <property type="project" value="InterPro"/>
</dbReference>
<evidence type="ECO:0000313" key="19">
    <source>
        <dbReference type="EMBL" id="NXL99882.1"/>
    </source>
</evidence>
<keyword evidence="7 15" id="KW-0863">Zinc-finger</keyword>
<dbReference type="CDD" id="cd16550">
    <property type="entry name" value="RING-HC_RNF168"/>
    <property type="match status" value="1"/>
</dbReference>
<keyword evidence="4" id="KW-0808">Transferase</keyword>
<evidence type="ECO:0000256" key="4">
    <source>
        <dbReference type="ARBA" id="ARBA00022679"/>
    </source>
</evidence>
<dbReference type="GO" id="GO:0035861">
    <property type="term" value="C:site of double-strand break"/>
    <property type="evidence" value="ECO:0007669"/>
    <property type="project" value="TreeGrafter"/>
</dbReference>
<accession>A0A7L0XCQ0</accession>
<feature type="region of interest" description="Disordered" evidence="17">
    <location>
        <begin position="458"/>
        <end position="530"/>
    </location>
</feature>
<dbReference type="GO" id="GO:0006325">
    <property type="term" value="P:chromatin organization"/>
    <property type="evidence" value="ECO:0007669"/>
    <property type="project" value="UniProtKB-KW"/>
</dbReference>
<dbReference type="InterPro" id="IPR051657">
    <property type="entry name" value="RNF168/RNF169_E3_ubiq-ligase"/>
</dbReference>
<evidence type="ECO:0000256" key="10">
    <source>
        <dbReference type="ARBA" id="ARBA00022853"/>
    </source>
</evidence>
<feature type="compositionally biased region" description="Basic and acidic residues" evidence="17">
    <location>
        <begin position="494"/>
        <end position="509"/>
    </location>
</feature>
<keyword evidence="20" id="KW-1185">Reference proteome</keyword>
<dbReference type="EC" id="2.3.2.27" evidence="3"/>
<comment type="catalytic activity">
    <reaction evidence="1">
        <text>S-ubiquitinyl-[E2 ubiquitin-conjugating enzyme]-L-cysteine + [acceptor protein]-L-lysine = [E2 ubiquitin-conjugating enzyme]-L-cysteine + N(6)-ubiquitinyl-[acceptor protein]-L-lysine.</text>
        <dbReference type="EC" id="2.3.2.27"/>
    </reaction>
</comment>
<dbReference type="PANTHER" id="PTHR23328:SF1">
    <property type="entry name" value="E3 UBIQUITIN-PROTEIN LIGASE RNF168"/>
    <property type="match status" value="1"/>
</dbReference>
<gene>
    <name evidence="19" type="primary">Rnf168</name>
    <name evidence="19" type="ORF">TYRSAV_R04010</name>
</gene>
<dbReference type="GO" id="GO:0061630">
    <property type="term" value="F:ubiquitin protein ligase activity"/>
    <property type="evidence" value="ECO:0007669"/>
    <property type="project" value="UniProtKB-EC"/>
</dbReference>
<evidence type="ECO:0000256" key="14">
    <source>
        <dbReference type="ARBA" id="ARBA00079844"/>
    </source>
</evidence>
<evidence type="ECO:0000256" key="17">
    <source>
        <dbReference type="SAM" id="MobiDB-lite"/>
    </source>
</evidence>